<dbReference type="AlphaFoldDB" id="A0A096BJ11"/>
<dbReference type="Proteomes" id="UP000029622">
    <property type="component" value="Unassembled WGS sequence"/>
</dbReference>
<sequence length="145" mass="16886">MRDIFSKLFFTSGFLFVNEYAFGSSYIDNNGGYSFIDLISFIFGFILIILAILFLGRILKLKFNVVGKRDKVKVIDILNINGIRILVLEMYGKYYILAYNNNSIILLDKLENIELSSSDFITNKPKFNKYLEKLFENNFTKNIKD</sequence>
<organism evidence="2 3">
    <name type="scientific">Caloranaerobacter azorensis H53214</name>
    <dbReference type="NCBI Taxonomy" id="1156417"/>
    <lineage>
        <taxon>Bacteria</taxon>
        <taxon>Bacillati</taxon>
        <taxon>Bacillota</taxon>
        <taxon>Tissierellia</taxon>
        <taxon>Tissierellales</taxon>
        <taxon>Thermohalobacteraceae</taxon>
        <taxon>Caloranaerobacter</taxon>
    </lineage>
</organism>
<dbReference type="EMBL" id="AZTB01000015">
    <property type="protein sequence ID" value="KGG80743.1"/>
    <property type="molecule type" value="Genomic_DNA"/>
</dbReference>
<keyword evidence="1" id="KW-1133">Transmembrane helix</keyword>
<accession>A0A096BJ11</accession>
<protein>
    <recommendedName>
        <fullName evidence="4">Flagellar protein</fullName>
    </recommendedName>
</protein>
<dbReference type="STRING" id="1156417.Y919_04310"/>
<evidence type="ECO:0000313" key="2">
    <source>
        <dbReference type="EMBL" id="KGG80743.1"/>
    </source>
</evidence>
<proteinExistence type="predicted"/>
<gene>
    <name evidence="2" type="ORF">Y919_04310</name>
</gene>
<keyword evidence="1" id="KW-0472">Membrane</keyword>
<evidence type="ECO:0000313" key="3">
    <source>
        <dbReference type="Proteomes" id="UP000029622"/>
    </source>
</evidence>
<dbReference type="RefSeq" id="WP_035162786.1">
    <property type="nucleotide sequence ID" value="NZ_AZTB01000015.1"/>
</dbReference>
<evidence type="ECO:0008006" key="4">
    <source>
        <dbReference type="Google" id="ProtNLM"/>
    </source>
</evidence>
<feature type="transmembrane region" description="Helical" evidence="1">
    <location>
        <begin position="33"/>
        <end position="59"/>
    </location>
</feature>
<keyword evidence="1" id="KW-0812">Transmembrane</keyword>
<reference evidence="2 3" key="1">
    <citation type="submission" date="2013-12" db="EMBL/GenBank/DDBJ databases">
        <title>Draft genome sequence of Caloranaerobacter sp. H53214.</title>
        <authorList>
            <person name="Jiang L.J."/>
            <person name="Shao Z.Z."/>
            <person name="Long M.N."/>
        </authorList>
    </citation>
    <scope>NUCLEOTIDE SEQUENCE [LARGE SCALE GENOMIC DNA]</scope>
    <source>
        <strain evidence="2 3">H53214</strain>
    </source>
</reference>
<comment type="caution">
    <text evidence="2">The sequence shown here is derived from an EMBL/GenBank/DDBJ whole genome shotgun (WGS) entry which is preliminary data.</text>
</comment>
<name>A0A096BJ11_9FIRM</name>
<evidence type="ECO:0000256" key="1">
    <source>
        <dbReference type="SAM" id="Phobius"/>
    </source>
</evidence>